<evidence type="ECO:0000259" key="6">
    <source>
        <dbReference type="Pfam" id="PF04825"/>
    </source>
</evidence>
<dbReference type="InterPro" id="IPR023093">
    <property type="entry name" value="ScpA-like_C"/>
</dbReference>
<feature type="region of interest" description="Disordered" evidence="4">
    <location>
        <begin position="184"/>
        <end position="234"/>
    </location>
</feature>
<evidence type="ECO:0000256" key="4">
    <source>
        <dbReference type="SAM" id="MobiDB-lite"/>
    </source>
</evidence>
<comment type="similarity">
    <text evidence="2">Belongs to the rad21 family.</text>
</comment>
<feature type="region of interest" description="Disordered" evidence="4">
    <location>
        <begin position="298"/>
        <end position="334"/>
    </location>
</feature>
<dbReference type="InterPro" id="IPR006909">
    <property type="entry name" value="Rad21/Rec8_C_eu"/>
</dbReference>
<feature type="region of interest" description="Disordered" evidence="4">
    <location>
        <begin position="416"/>
        <end position="516"/>
    </location>
</feature>
<proteinExistence type="inferred from homology"/>
<dbReference type="GO" id="GO:0007062">
    <property type="term" value="P:sister chromatid cohesion"/>
    <property type="evidence" value="ECO:0007669"/>
    <property type="project" value="InterPro"/>
</dbReference>
<dbReference type="InterPro" id="IPR036390">
    <property type="entry name" value="WH_DNA-bd_sf"/>
</dbReference>
<feature type="domain" description="Rad21/Rec8-like protein C-terminal eukaryotic" evidence="5">
    <location>
        <begin position="563"/>
        <end position="608"/>
    </location>
</feature>
<dbReference type="GO" id="GO:0008278">
    <property type="term" value="C:cohesin complex"/>
    <property type="evidence" value="ECO:0007669"/>
    <property type="project" value="InterPro"/>
</dbReference>
<feature type="compositionally biased region" description="Low complexity" evidence="4">
    <location>
        <begin position="417"/>
        <end position="428"/>
    </location>
</feature>
<evidence type="ECO:0000256" key="1">
    <source>
        <dbReference type="ARBA" id="ARBA00004123"/>
    </source>
</evidence>
<dbReference type="InterPro" id="IPR006910">
    <property type="entry name" value="Rad21_Rec8_N"/>
</dbReference>
<feature type="domain" description="Rad21/Rec8-like protein N-terminal" evidence="6">
    <location>
        <begin position="1"/>
        <end position="100"/>
    </location>
</feature>
<sequence length="621" mass="64305">MFYSHSILAKSGPFAHVWLAATWEKKVTRSMIFGTDIATVVESIANPAAPLALRLSANLFVGVVRIYARKVAYLMNDCNEAMVKIRMAFRGGVVDLPAESVVASNAAITVANFDELDLDFELDAPLGGGGRPSELTSDPRADEWAAAATTTHRIGHVRDISLADDEEDFAAASLGSRSVAGDDVVGRARRGGPGSDVSSIEIMRGAEDRESNPLSVGGRDSDRFLGRPDDDDAGLVDLEPVGAADLAAVGADDDDEMGFAPPPLDDDDGMDAGLLGPRASGSLGAVDDLAALEAMDEDGAAAAQPDDRSGDPMDVDAAPPAAAPRPKRRRPRRAVDLADAAAALDTDTIKGWMRDRSAIVDVKRPRYEAVAAAPADPLAPRLAPAAAPELAAVVARLHGGDGASARAALPVNRRGAEAAPAPAPARFSARFDDDVEVARGGGEGEGEGEGEGASLGAAPFAGYDDDGAAPPPFAPPPDDDDDAFAGLAPPPLVDDDDDEDALLAPPPGAASFDAGGVDDLHAVEPDADEAASGIVPSTDDREWHPNTVKVATLLRDHLADRDALSFGAFTRGADKRSAASAFVELLHLKTWDFVALDQPHAYGDISIAKAACFHDEVPAAA</sequence>
<dbReference type="SUPFAM" id="SSF46785">
    <property type="entry name" value="Winged helix' DNA-binding domain"/>
    <property type="match status" value="1"/>
</dbReference>
<organism evidence="7 8">
    <name type="scientific">Pelagomonas calceolata</name>
    <dbReference type="NCBI Taxonomy" id="35677"/>
    <lineage>
        <taxon>Eukaryota</taxon>
        <taxon>Sar</taxon>
        <taxon>Stramenopiles</taxon>
        <taxon>Ochrophyta</taxon>
        <taxon>Pelagophyceae</taxon>
        <taxon>Pelagomonadales</taxon>
        <taxon>Pelagomonadaceae</taxon>
        <taxon>Pelagomonas</taxon>
    </lineage>
</organism>
<dbReference type="PANTHER" id="PTHR12585:SF69">
    <property type="entry name" value="FI11703P"/>
    <property type="match status" value="1"/>
</dbReference>
<evidence type="ECO:0000256" key="2">
    <source>
        <dbReference type="ARBA" id="ARBA00009870"/>
    </source>
</evidence>
<evidence type="ECO:0000259" key="5">
    <source>
        <dbReference type="Pfam" id="PF04824"/>
    </source>
</evidence>
<evidence type="ECO:0000256" key="3">
    <source>
        <dbReference type="ARBA" id="ARBA00023242"/>
    </source>
</evidence>
<keyword evidence="8" id="KW-1185">Reference proteome</keyword>
<dbReference type="AlphaFoldDB" id="A0A8J2STS2"/>
<dbReference type="Proteomes" id="UP000789595">
    <property type="component" value="Unassembled WGS sequence"/>
</dbReference>
<feature type="region of interest" description="Disordered" evidence="4">
    <location>
        <begin position="252"/>
        <end position="273"/>
    </location>
</feature>
<comment type="caution">
    <text evidence="7">The sequence shown here is derived from an EMBL/GenBank/DDBJ whole genome shotgun (WGS) entry which is preliminary data.</text>
</comment>
<dbReference type="PANTHER" id="PTHR12585">
    <property type="entry name" value="SCC1 / RAD21 FAMILY MEMBER"/>
    <property type="match status" value="1"/>
</dbReference>
<dbReference type="Pfam" id="PF04825">
    <property type="entry name" value="Rad21_Rec8_N"/>
    <property type="match status" value="1"/>
</dbReference>
<accession>A0A8J2STS2</accession>
<dbReference type="Gene3D" id="1.10.10.580">
    <property type="entry name" value="Structural maintenance of chromosome 1. Chain E"/>
    <property type="match status" value="1"/>
</dbReference>
<dbReference type="InterPro" id="IPR039781">
    <property type="entry name" value="Rad21/Rec8-like"/>
</dbReference>
<evidence type="ECO:0000313" key="7">
    <source>
        <dbReference type="EMBL" id="CAH0372694.1"/>
    </source>
</evidence>
<dbReference type="OrthoDB" id="10071381at2759"/>
<gene>
    <name evidence="7" type="ORF">PECAL_3P27080</name>
</gene>
<evidence type="ECO:0000313" key="8">
    <source>
        <dbReference type="Proteomes" id="UP000789595"/>
    </source>
</evidence>
<comment type="subcellular location">
    <subcellularLocation>
        <location evidence="1">Nucleus</location>
    </subcellularLocation>
</comment>
<dbReference type="GO" id="GO:0003682">
    <property type="term" value="F:chromatin binding"/>
    <property type="evidence" value="ECO:0007669"/>
    <property type="project" value="TreeGrafter"/>
</dbReference>
<keyword evidence="3" id="KW-0539">Nucleus</keyword>
<dbReference type="GO" id="GO:1990414">
    <property type="term" value="P:replication-born double-strand break repair via sister chromatid exchange"/>
    <property type="evidence" value="ECO:0007669"/>
    <property type="project" value="TreeGrafter"/>
</dbReference>
<protein>
    <recommendedName>
        <fullName evidence="9">Rad21/Rec8-like protein N-terminal domain-containing protein</fullName>
    </recommendedName>
</protein>
<dbReference type="EMBL" id="CAKKNE010000003">
    <property type="protein sequence ID" value="CAH0372694.1"/>
    <property type="molecule type" value="Genomic_DNA"/>
</dbReference>
<evidence type="ECO:0008006" key="9">
    <source>
        <dbReference type="Google" id="ProtNLM"/>
    </source>
</evidence>
<feature type="compositionally biased region" description="Basic and acidic residues" evidence="4">
    <location>
        <begin position="219"/>
        <end position="228"/>
    </location>
</feature>
<name>A0A8J2STS2_9STRA</name>
<dbReference type="GO" id="GO:0005634">
    <property type="term" value="C:nucleus"/>
    <property type="evidence" value="ECO:0007669"/>
    <property type="project" value="UniProtKB-SubCell"/>
</dbReference>
<reference evidence="7" key="1">
    <citation type="submission" date="2021-11" db="EMBL/GenBank/DDBJ databases">
        <authorList>
            <consortium name="Genoscope - CEA"/>
            <person name="William W."/>
        </authorList>
    </citation>
    <scope>NUCLEOTIDE SEQUENCE</scope>
</reference>
<dbReference type="Pfam" id="PF04824">
    <property type="entry name" value="Rad21_Rec8"/>
    <property type="match status" value="1"/>
</dbReference>